<dbReference type="FunFam" id="3.40.50.1220:FF:000008">
    <property type="entry name" value="Acetolactate synthase"/>
    <property type="match status" value="1"/>
</dbReference>
<dbReference type="GO" id="GO:0030976">
    <property type="term" value="F:thiamine pyrophosphate binding"/>
    <property type="evidence" value="ECO:0007669"/>
    <property type="project" value="UniProtKB-UniRule"/>
</dbReference>
<dbReference type="InterPro" id="IPR000399">
    <property type="entry name" value="TPP-bd_CS"/>
</dbReference>
<dbReference type="OrthoDB" id="4494979at2"/>
<dbReference type="InterPro" id="IPR029061">
    <property type="entry name" value="THDP-binding"/>
</dbReference>
<comment type="catalytic activity">
    <reaction evidence="11">
        <text>2 pyruvate + H(+) = (2S)-2-acetolactate + CO2</text>
        <dbReference type="Rhea" id="RHEA:25249"/>
        <dbReference type="ChEBI" id="CHEBI:15361"/>
        <dbReference type="ChEBI" id="CHEBI:15378"/>
        <dbReference type="ChEBI" id="CHEBI:16526"/>
        <dbReference type="ChEBI" id="CHEBI:58476"/>
        <dbReference type="EC" id="2.2.1.6"/>
    </reaction>
</comment>
<dbReference type="UniPathway" id="UPA00047">
    <property type="reaction ID" value="UER00055"/>
</dbReference>
<dbReference type="InterPro" id="IPR039368">
    <property type="entry name" value="AHAS_TPP"/>
</dbReference>
<comment type="cofactor">
    <cofactor evidence="11">
        <name>thiamine diphosphate</name>
        <dbReference type="ChEBI" id="CHEBI:58937"/>
    </cofactor>
    <text evidence="11">Binds 1 thiamine pyrophosphate per subunit.</text>
</comment>
<dbReference type="FunFam" id="3.40.50.970:FF:000007">
    <property type="entry name" value="Acetolactate synthase"/>
    <property type="match status" value="1"/>
</dbReference>
<evidence type="ECO:0000256" key="1">
    <source>
        <dbReference type="ARBA" id="ARBA00004974"/>
    </source>
</evidence>
<evidence type="ECO:0000256" key="3">
    <source>
        <dbReference type="ARBA" id="ARBA00007812"/>
    </source>
</evidence>
<evidence type="ECO:0000256" key="5">
    <source>
        <dbReference type="ARBA" id="ARBA00022605"/>
    </source>
</evidence>
<accession>A0A5C6AUP5</accession>
<comment type="pathway">
    <text evidence="1 11">Amino-acid biosynthesis; L-isoleucine biosynthesis; L-isoleucine from 2-oxobutanoate: step 1/4.</text>
</comment>
<dbReference type="Gene3D" id="3.40.50.1220">
    <property type="entry name" value="TPP-binding domain"/>
    <property type="match status" value="1"/>
</dbReference>
<dbReference type="GO" id="GO:0050660">
    <property type="term" value="F:flavin adenine dinucleotide binding"/>
    <property type="evidence" value="ECO:0007669"/>
    <property type="project" value="InterPro"/>
</dbReference>
<comment type="similarity">
    <text evidence="3 11">Belongs to the TPP enzyme family.</text>
</comment>
<dbReference type="PROSITE" id="PS00187">
    <property type="entry name" value="TPP_ENZYMES"/>
    <property type="match status" value="1"/>
</dbReference>
<keyword evidence="10 11" id="KW-0100">Branched-chain amino acid biosynthesis</keyword>
<evidence type="ECO:0000256" key="7">
    <source>
        <dbReference type="ARBA" id="ARBA00022723"/>
    </source>
</evidence>
<evidence type="ECO:0000313" key="15">
    <source>
        <dbReference type="EMBL" id="TWU03161.1"/>
    </source>
</evidence>
<evidence type="ECO:0000256" key="10">
    <source>
        <dbReference type="ARBA" id="ARBA00023304"/>
    </source>
</evidence>
<dbReference type="InterPro" id="IPR012000">
    <property type="entry name" value="Thiamin_PyroP_enz_cen_dom"/>
</dbReference>
<dbReference type="Gene3D" id="3.40.50.970">
    <property type="match status" value="2"/>
</dbReference>
<dbReference type="InterPro" id="IPR045229">
    <property type="entry name" value="TPP_enz"/>
</dbReference>
<dbReference type="Pfam" id="PF02775">
    <property type="entry name" value="TPP_enzyme_C"/>
    <property type="match status" value="1"/>
</dbReference>
<keyword evidence="8 11" id="KW-0460">Magnesium</keyword>
<comment type="caution">
    <text evidence="15">The sequence shown here is derived from an EMBL/GenBank/DDBJ whole genome shotgun (WGS) entry which is preliminary data.</text>
</comment>
<evidence type="ECO:0000259" key="14">
    <source>
        <dbReference type="Pfam" id="PF02776"/>
    </source>
</evidence>
<dbReference type="RefSeq" id="WP_146575738.1">
    <property type="nucleotide sequence ID" value="NZ_SJPM01000001.1"/>
</dbReference>
<dbReference type="AlphaFoldDB" id="A0A5C6AUP5"/>
<keyword evidence="5 11" id="KW-0028">Amino-acid biosynthesis</keyword>
<protein>
    <recommendedName>
        <fullName evidence="4 11">Acetolactate synthase</fullName>
        <ecNumber evidence="4 11">2.2.1.6</ecNumber>
    </recommendedName>
</protein>
<keyword evidence="16" id="KW-1185">Reference proteome</keyword>
<dbReference type="NCBIfam" id="TIGR00118">
    <property type="entry name" value="acolac_lg"/>
    <property type="match status" value="1"/>
</dbReference>
<evidence type="ECO:0000256" key="4">
    <source>
        <dbReference type="ARBA" id="ARBA00013145"/>
    </source>
</evidence>
<comment type="pathway">
    <text evidence="2 11">Amino-acid biosynthesis; L-valine biosynthesis; L-valine from pyruvate: step 1/4.</text>
</comment>
<feature type="domain" description="Thiamine pyrophosphate enzyme N-terminal TPP-binding" evidence="14">
    <location>
        <begin position="16"/>
        <end position="128"/>
    </location>
</feature>
<dbReference type="GO" id="GO:0005948">
    <property type="term" value="C:acetolactate synthase complex"/>
    <property type="evidence" value="ECO:0007669"/>
    <property type="project" value="TreeGrafter"/>
</dbReference>
<dbReference type="InterPro" id="IPR012846">
    <property type="entry name" value="Acetolactate_synth_lsu"/>
</dbReference>
<dbReference type="InterPro" id="IPR012001">
    <property type="entry name" value="Thiamin_PyroP_enz_TPP-bd_dom"/>
</dbReference>
<dbReference type="SUPFAM" id="SSF52467">
    <property type="entry name" value="DHS-like NAD/FAD-binding domain"/>
    <property type="match status" value="1"/>
</dbReference>
<dbReference type="GO" id="GO:0003984">
    <property type="term" value="F:acetolactate synthase activity"/>
    <property type="evidence" value="ECO:0007669"/>
    <property type="project" value="UniProtKB-EC"/>
</dbReference>
<dbReference type="GO" id="GO:0009099">
    <property type="term" value="P:L-valine biosynthetic process"/>
    <property type="evidence" value="ECO:0007669"/>
    <property type="project" value="UniProtKB-UniPathway"/>
</dbReference>
<evidence type="ECO:0000313" key="16">
    <source>
        <dbReference type="Proteomes" id="UP000316213"/>
    </source>
</evidence>
<evidence type="ECO:0000259" key="12">
    <source>
        <dbReference type="Pfam" id="PF00205"/>
    </source>
</evidence>
<dbReference type="UniPathway" id="UPA00049">
    <property type="reaction ID" value="UER00059"/>
</dbReference>
<dbReference type="CDD" id="cd07035">
    <property type="entry name" value="TPP_PYR_POX_like"/>
    <property type="match status" value="1"/>
</dbReference>
<feature type="domain" description="Thiamine pyrophosphate enzyme TPP-binding" evidence="13">
    <location>
        <begin position="400"/>
        <end position="569"/>
    </location>
</feature>
<organism evidence="15 16">
    <name type="scientific">Neorhodopirellula pilleata</name>
    <dbReference type="NCBI Taxonomy" id="2714738"/>
    <lineage>
        <taxon>Bacteria</taxon>
        <taxon>Pseudomonadati</taxon>
        <taxon>Planctomycetota</taxon>
        <taxon>Planctomycetia</taxon>
        <taxon>Pirellulales</taxon>
        <taxon>Pirellulaceae</taxon>
        <taxon>Neorhodopirellula</taxon>
    </lineage>
</organism>
<dbReference type="EMBL" id="SJPM01000001">
    <property type="protein sequence ID" value="TWU03161.1"/>
    <property type="molecule type" value="Genomic_DNA"/>
</dbReference>
<dbReference type="Pfam" id="PF00205">
    <property type="entry name" value="TPP_enzyme_M"/>
    <property type="match status" value="1"/>
</dbReference>
<comment type="cofactor">
    <cofactor evidence="11">
        <name>Mg(2+)</name>
        <dbReference type="ChEBI" id="CHEBI:18420"/>
    </cofactor>
    <text evidence="11">Binds 1 Mg(2+) ion per subunit.</text>
</comment>
<evidence type="ECO:0000256" key="9">
    <source>
        <dbReference type="ARBA" id="ARBA00023052"/>
    </source>
</evidence>
<evidence type="ECO:0000256" key="11">
    <source>
        <dbReference type="RuleBase" id="RU003591"/>
    </source>
</evidence>
<dbReference type="Proteomes" id="UP000316213">
    <property type="component" value="Unassembled WGS sequence"/>
</dbReference>
<feature type="domain" description="Thiamine pyrophosphate enzyme central" evidence="12">
    <location>
        <begin position="208"/>
        <end position="343"/>
    </location>
</feature>
<dbReference type="PANTHER" id="PTHR18968:SF13">
    <property type="entry name" value="ACETOLACTATE SYNTHASE CATALYTIC SUBUNIT, MITOCHONDRIAL"/>
    <property type="match status" value="1"/>
</dbReference>
<dbReference type="CDD" id="cd02015">
    <property type="entry name" value="TPP_AHAS"/>
    <property type="match status" value="1"/>
</dbReference>
<dbReference type="SUPFAM" id="SSF52518">
    <property type="entry name" value="Thiamin diphosphate-binding fold (THDP-binding)"/>
    <property type="match status" value="2"/>
</dbReference>
<dbReference type="InterPro" id="IPR011766">
    <property type="entry name" value="TPP_enzyme_TPP-bd"/>
</dbReference>
<dbReference type="Pfam" id="PF02776">
    <property type="entry name" value="TPP_enzyme_N"/>
    <property type="match status" value="1"/>
</dbReference>
<dbReference type="PANTHER" id="PTHR18968">
    <property type="entry name" value="THIAMINE PYROPHOSPHATE ENZYMES"/>
    <property type="match status" value="1"/>
</dbReference>
<dbReference type="GO" id="GO:0009097">
    <property type="term" value="P:isoleucine biosynthetic process"/>
    <property type="evidence" value="ECO:0007669"/>
    <property type="project" value="UniProtKB-UniPathway"/>
</dbReference>
<keyword evidence="6 11" id="KW-0808">Transferase</keyword>
<gene>
    <name evidence="15" type="primary">ilvG</name>
    <name evidence="15" type="ORF">Pla100_00790</name>
</gene>
<sequence>MSTASSTSQAAAPHVMNGADILVKSLVDHGVEVLFAYPGGCSMPMHQALTRFGDSIRTILPRHEQGGAFAAQGYNRSTGKIGVVMATSGPGATNLVTAIADAKLDSIPMICITGQVPTKAIGSDAFQETPMVEICRGITKHHYLVTDIKDLPRVMKEAFHIAMSGRPGPVLIDMPKDVQMDEMPNDLDPPMDLPGYDPAPPVVAPETIRQIAAAIKMARRPVIYAGGGVILGDASEELRTLISKTGIPTVTTIMGIGAVEPENPHSLDWLGMHGAAYANYAVKDCDLLIALGVRFDDRVTGKVEAFAKDAKIIHVDIDASELNKNKQAHIPVRGDVKQVMTELNRIVQKPEIGEWQKHCAELKAKFPLTYDKSFDGILQQHAIETLSKMTADRETYVSVGVGQHQMWAAQFFKFRRPRTFMSSSGLGTMGFGLPAAMGAQAAHPGALVIDIDGDGSFQMNIQELATCFCEELPVKVLLLNNQHLGMVVQWEDRFMGRNRAHTYLGPISHEEAKGPSTADRFEYASERYPNFVQIAKGYGCGAATVKRKADLEGALQEMIDYQGPFLLDVEVPYQEHVLPMIPGGMTVDDMILS</sequence>
<evidence type="ECO:0000256" key="6">
    <source>
        <dbReference type="ARBA" id="ARBA00022679"/>
    </source>
</evidence>
<keyword evidence="9 11" id="KW-0786">Thiamine pyrophosphate</keyword>
<dbReference type="GO" id="GO:0000287">
    <property type="term" value="F:magnesium ion binding"/>
    <property type="evidence" value="ECO:0007669"/>
    <property type="project" value="UniProtKB-UniRule"/>
</dbReference>
<reference evidence="15 16" key="1">
    <citation type="submission" date="2019-02" db="EMBL/GenBank/DDBJ databases">
        <title>Deep-cultivation of Planctomycetes and their phenomic and genomic characterization uncovers novel biology.</title>
        <authorList>
            <person name="Wiegand S."/>
            <person name="Jogler M."/>
            <person name="Boedeker C."/>
            <person name="Pinto D."/>
            <person name="Vollmers J."/>
            <person name="Rivas-Marin E."/>
            <person name="Kohn T."/>
            <person name="Peeters S.H."/>
            <person name="Heuer A."/>
            <person name="Rast P."/>
            <person name="Oberbeckmann S."/>
            <person name="Bunk B."/>
            <person name="Jeske O."/>
            <person name="Meyerdierks A."/>
            <person name="Storesund J.E."/>
            <person name="Kallscheuer N."/>
            <person name="Luecker S."/>
            <person name="Lage O.M."/>
            <person name="Pohl T."/>
            <person name="Merkel B.J."/>
            <person name="Hornburger P."/>
            <person name="Mueller R.-W."/>
            <person name="Bruemmer F."/>
            <person name="Labrenz M."/>
            <person name="Spormann A.M."/>
            <person name="Op Den Camp H."/>
            <person name="Overmann J."/>
            <person name="Amann R."/>
            <person name="Jetten M.S.M."/>
            <person name="Mascher T."/>
            <person name="Medema M.H."/>
            <person name="Devos D.P."/>
            <person name="Kaster A.-K."/>
            <person name="Ovreas L."/>
            <person name="Rohde M."/>
            <person name="Galperin M.Y."/>
            <person name="Jogler C."/>
        </authorList>
    </citation>
    <scope>NUCLEOTIDE SEQUENCE [LARGE SCALE GENOMIC DNA]</scope>
    <source>
        <strain evidence="15 16">Pla100</strain>
    </source>
</reference>
<dbReference type="EC" id="2.2.1.6" evidence="4 11"/>
<evidence type="ECO:0000256" key="8">
    <source>
        <dbReference type="ARBA" id="ARBA00022842"/>
    </source>
</evidence>
<proteinExistence type="inferred from homology"/>
<evidence type="ECO:0000256" key="2">
    <source>
        <dbReference type="ARBA" id="ARBA00005025"/>
    </source>
</evidence>
<dbReference type="InterPro" id="IPR029035">
    <property type="entry name" value="DHS-like_NAD/FAD-binding_dom"/>
</dbReference>
<keyword evidence="7 11" id="KW-0479">Metal-binding</keyword>
<evidence type="ECO:0000259" key="13">
    <source>
        <dbReference type="Pfam" id="PF02775"/>
    </source>
</evidence>
<name>A0A5C6AUP5_9BACT</name>